<keyword evidence="1" id="KW-0521">NADP</keyword>
<dbReference type="InterPro" id="IPR001155">
    <property type="entry name" value="OxRdtase_FMN_N"/>
</dbReference>
<evidence type="ECO:0000313" key="3">
    <source>
        <dbReference type="EMBL" id="KAE8377277.1"/>
    </source>
</evidence>
<dbReference type="GO" id="GO:0003959">
    <property type="term" value="F:NADPH dehydrogenase activity"/>
    <property type="evidence" value="ECO:0007669"/>
    <property type="project" value="TreeGrafter"/>
</dbReference>
<evidence type="ECO:0000313" key="4">
    <source>
        <dbReference type="Proteomes" id="UP000326198"/>
    </source>
</evidence>
<dbReference type="GO" id="GO:0010181">
    <property type="term" value="F:FMN binding"/>
    <property type="evidence" value="ECO:0007669"/>
    <property type="project" value="InterPro"/>
</dbReference>
<feature type="domain" description="NADH:flavin oxidoreductase/NADH oxidase N-terminal" evidence="2">
    <location>
        <begin position="3"/>
        <end position="337"/>
    </location>
</feature>
<dbReference type="InterPro" id="IPR013785">
    <property type="entry name" value="Aldolase_TIM"/>
</dbReference>
<proteinExistence type="predicted"/>
<sequence>MSKLMEPLRIGRCALKHRVVMAPMTRLRAGDNHVPDDLMLNHYCQRASVPGTLLITEASFISPASRGRDENAPGIYNTAQIQQWKRITDEVHRKGSFIVMQLWHVGRAARKQALQKAGLEMVSSSAVPISNEHPTPRPMTSDEIWECITSFTQAAKNAVEAGFDGVELHGANGYLIDQFIQDTCNKRTDEWGGSIENRSRFCVEVTKAVSEAIGPDRTAVRLSPFSEFQGMRMEDPIPQFTHLISQLRPLGLAYLHLIEPRVSGNADKAPREDESLDFAMRAWGKAGPVILAGGYSLEKANRALESNLKEKNVAFAFGRHFISNPDLPFRLANNLPLTSYERATFYKVRSPDGYIDYPFSSSWEDRLSVDQTTMC</sequence>
<reference evidence="3 4" key="1">
    <citation type="submission" date="2019-04" db="EMBL/GenBank/DDBJ databases">
        <title>Friends and foes A comparative genomics studyof 23 Aspergillus species from section Flavi.</title>
        <authorList>
            <consortium name="DOE Joint Genome Institute"/>
            <person name="Kjaerbolling I."/>
            <person name="Vesth T."/>
            <person name="Frisvad J.C."/>
            <person name="Nybo J.L."/>
            <person name="Theobald S."/>
            <person name="Kildgaard S."/>
            <person name="Isbrandt T."/>
            <person name="Kuo A."/>
            <person name="Sato A."/>
            <person name="Lyhne E.K."/>
            <person name="Kogle M.E."/>
            <person name="Wiebenga A."/>
            <person name="Kun R.S."/>
            <person name="Lubbers R.J."/>
            <person name="Makela M.R."/>
            <person name="Barry K."/>
            <person name="Chovatia M."/>
            <person name="Clum A."/>
            <person name="Daum C."/>
            <person name="Haridas S."/>
            <person name="He G."/>
            <person name="LaButti K."/>
            <person name="Lipzen A."/>
            <person name="Mondo S."/>
            <person name="Riley R."/>
            <person name="Salamov A."/>
            <person name="Simmons B.A."/>
            <person name="Magnuson J.K."/>
            <person name="Henrissat B."/>
            <person name="Mortensen U.H."/>
            <person name="Larsen T.O."/>
            <person name="Devries R.P."/>
            <person name="Grigoriev I.V."/>
            <person name="Machida M."/>
            <person name="Baker S.E."/>
            <person name="Andersen M.R."/>
        </authorList>
    </citation>
    <scope>NUCLEOTIDE SEQUENCE [LARGE SCALE GENOMIC DNA]</scope>
    <source>
        <strain evidence="3 4">IBT 29228</strain>
    </source>
</reference>
<dbReference type="PANTHER" id="PTHR22893:SF91">
    <property type="entry name" value="NADPH DEHYDROGENASE 2-RELATED"/>
    <property type="match status" value="1"/>
</dbReference>
<dbReference type="CDD" id="cd02933">
    <property type="entry name" value="OYE_like_FMN"/>
    <property type="match status" value="1"/>
</dbReference>
<dbReference type="EMBL" id="ML736226">
    <property type="protein sequence ID" value="KAE8377277.1"/>
    <property type="molecule type" value="Genomic_DNA"/>
</dbReference>
<gene>
    <name evidence="3" type="ORF">BDV26DRAFT_217407</name>
</gene>
<dbReference type="Gene3D" id="3.20.20.70">
    <property type="entry name" value="Aldolase class I"/>
    <property type="match status" value="1"/>
</dbReference>
<dbReference type="PANTHER" id="PTHR22893">
    <property type="entry name" value="NADH OXIDOREDUCTASE-RELATED"/>
    <property type="match status" value="1"/>
</dbReference>
<evidence type="ECO:0000256" key="1">
    <source>
        <dbReference type="ARBA" id="ARBA00022857"/>
    </source>
</evidence>
<dbReference type="SUPFAM" id="SSF51395">
    <property type="entry name" value="FMN-linked oxidoreductases"/>
    <property type="match status" value="1"/>
</dbReference>
<dbReference type="InterPro" id="IPR045247">
    <property type="entry name" value="Oye-like"/>
</dbReference>
<keyword evidence="4" id="KW-1185">Reference proteome</keyword>
<dbReference type="Proteomes" id="UP000326198">
    <property type="component" value="Unassembled WGS sequence"/>
</dbReference>
<dbReference type="OrthoDB" id="276546at2759"/>
<protein>
    <recommendedName>
        <fullName evidence="2">NADH:flavin oxidoreductase/NADH oxidase N-terminal domain-containing protein</fullName>
    </recommendedName>
</protein>
<dbReference type="AlphaFoldDB" id="A0A5N7B5A6"/>
<organism evidence="3 4">
    <name type="scientific">Aspergillus bertholletiae</name>
    <dbReference type="NCBI Taxonomy" id="1226010"/>
    <lineage>
        <taxon>Eukaryota</taxon>
        <taxon>Fungi</taxon>
        <taxon>Dikarya</taxon>
        <taxon>Ascomycota</taxon>
        <taxon>Pezizomycotina</taxon>
        <taxon>Eurotiomycetes</taxon>
        <taxon>Eurotiomycetidae</taxon>
        <taxon>Eurotiales</taxon>
        <taxon>Aspergillaceae</taxon>
        <taxon>Aspergillus</taxon>
        <taxon>Aspergillus subgen. Circumdati</taxon>
    </lineage>
</organism>
<evidence type="ECO:0000259" key="2">
    <source>
        <dbReference type="Pfam" id="PF00724"/>
    </source>
</evidence>
<accession>A0A5N7B5A6</accession>
<dbReference type="Pfam" id="PF00724">
    <property type="entry name" value="Oxidored_FMN"/>
    <property type="match status" value="1"/>
</dbReference>
<dbReference type="FunFam" id="3.20.20.70:FF:000138">
    <property type="entry name" value="NADPH dehydrogenase 1"/>
    <property type="match status" value="1"/>
</dbReference>
<name>A0A5N7B5A6_9EURO</name>